<evidence type="ECO:0000256" key="1">
    <source>
        <dbReference type="SAM" id="SignalP"/>
    </source>
</evidence>
<proteinExistence type="predicted"/>
<keyword evidence="3" id="KW-1185">Reference proteome</keyword>
<accession>A0A1U8AY83</accession>
<dbReference type="OrthoDB" id="1843925at2759"/>
<dbReference type="FunCoup" id="A0A1U8AY83">
    <property type="interactions" value="134"/>
</dbReference>
<reference evidence="4" key="1">
    <citation type="submission" date="2025-08" db="UniProtKB">
        <authorList>
            <consortium name="RefSeq"/>
        </authorList>
    </citation>
    <scope>IDENTIFICATION</scope>
</reference>
<organism evidence="3 4">
    <name type="scientific">Nelumbo nucifera</name>
    <name type="common">Sacred lotus</name>
    <dbReference type="NCBI Taxonomy" id="4432"/>
    <lineage>
        <taxon>Eukaryota</taxon>
        <taxon>Viridiplantae</taxon>
        <taxon>Streptophyta</taxon>
        <taxon>Embryophyta</taxon>
        <taxon>Tracheophyta</taxon>
        <taxon>Spermatophyta</taxon>
        <taxon>Magnoliopsida</taxon>
        <taxon>Proteales</taxon>
        <taxon>Nelumbonaceae</taxon>
        <taxon>Nelumbo</taxon>
    </lineage>
</organism>
<dbReference type="InParanoid" id="A0A1U8AY83"/>
<evidence type="ECO:0000313" key="3">
    <source>
        <dbReference type="Proteomes" id="UP000189703"/>
    </source>
</evidence>
<sequence>MAFSLTWKCWIFLLTLFFFSVSCCISEGDPTSQIVGRALQCFDNGYIYKRCYEAYRLTESGRLDVPRQETDAFCGGPCFVETDLVLRCVSHVLSHFTFYNRATLRDVRNTLRAGCSYGRDRGNFNVWYYMYRANDGYYGDPYNRFHFDSAHKAALNPMHIYLPFILGLPLLF</sequence>
<dbReference type="RefSeq" id="XP_010268037.1">
    <property type="nucleotide sequence ID" value="XM_010269735.2"/>
</dbReference>
<dbReference type="InterPro" id="IPR056633">
    <property type="entry name" value="DUF7731"/>
</dbReference>
<dbReference type="KEGG" id="nnu:104605113"/>
<protein>
    <submittedName>
        <fullName evidence="4">Uncharacterized protein LOC104605113</fullName>
    </submittedName>
</protein>
<dbReference type="PANTHER" id="PTHR34366:SF2">
    <property type="entry name" value="OS07G0289901 PROTEIN"/>
    <property type="match status" value="1"/>
</dbReference>
<dbReference type="PANTHER" id="PTHR34366">
    <property type="entry name" value="OS07G0289901 PROTEIN-RELATED"/>
    <property type="match status" value="1"/>
</dbReference>
<evidence type="ECO:0000259" key="2">
    <source>
        <dbReference type="Pfam" id="PF24865"/>
    </source>
</evidence>
<dbReference type="OMA" id="CICRIAD"/>
<dbReference type="GeneID" id="104605113"/>
<feature type="chain" id="PRO_5010546835" evidence="1">
    <location>
        <begin position="27"/>
        <end position="172"/>
    </location>
</feature>
<dbReference type="AlphaFoldDB" id="A0A1U8AY83"/>
<name>A0A1U8AY83_NELNU</name>
<feature type="domain" description="DUF7731" evidence="2">
    <location>
        <begin position="32"/>
        <end position="128"/>
    </location>
</feature>
<feature type="signal peptide" evidence="1">
    <location>
        <begin position="1"/>
        <end position="26"/>
    </location>
</feature>
<dbReference type="Proteomes" id="UP000189703">
    <property type="component" value="Unplaced"/>
</dbReference>
<keyword evidence="1" id="KW-0732">Signal</keyword>
<dbReference type="eggNOG" id="ENOG502S3R1">
    <property type="taxonomic scope" value="Eukaryota"/>
</dbReference>
<gene>
    <name evidence="4" type="primary">LOC104605113</name>
</gene>
<evidence type="ECO:0000313" key="4">
    <source>
        <dbReference type="RefSeq" id="XP_010268037.1"/>
    </source>
</evidence>
<dbReference type="Pfam" id="PF24865">
    <property type="entry name" value="DUF7731"/>
    <property type="match status" value="1"/>
</dbReference>